<dbReference type="Proteomes" id="UP000219514">
    <property type="component" value="Unassembled WGS sequence"/>
</dbReference>
<accession>A0A285EC26</accession>
<dbReference type="GO" id="GO:0016874">
    <property type="term" value="F:ligase activity"/>
    <property type="evidence" value="ECO:0007669"/>
    <property type="project" value="UniProtKB-KW"/>
</dbReference>
<dbReference type="PROSITE" id="PS50975">
    <property type="entry name" value="ATP_GRASP"/>
    <property type="match status" value="1"/>
</dbReference>
<gene>
    <name evidence="3" type="ORF">SAMN06893097_10510</name>
</gene>
<protein>
    <submittedName>
        <fullName evidence="3">Predicted ATP-dependent carboligase, ATP-grasp superfamily</fullName>
    </submittedName>
</protein>
<keyword evidence="1" id="KW-0547">Nucleotide-binding</keyword>
<organism evidence="3 4">
    <name type="scientific">Geodermatophilus sabuli</name>
    <dbReference type="NCBI Taxonomy" id="1564158"/>
    <lineage>
        <taxon>Bacteria</taxon>
        <taxon>Bacillati</taxon>
        <taxon>Actinomycetota</taxon>
        <taxon>Actinomycetes</taxon>
        <taxon>Geodermatophilales</taxon>
        <taxon>Geodermatophilaceae</taxon>
        <taxon>Geodermatophilus</taxon>
    </lineage>
</organism>
<name>A0A285EC26_9ACTN</name>
<reference evidence="3 4" key="1">
    <citation type="submission" date="2017-09" db="EMBL/GenBank/DDBJ databases">
        <authorList>
            <person name="Ehlers B."/>
            <person name="Leendertz F.H."/>
        </authorList>
    </citation>
    <scope>NUCLEOTIDE SEQUENCE [LARGE SCALE GENOMIC DNA]</scope>
    <source>
        <strain evidence="3 4">DSM 46844</strain>
    </source>
</reference>
<keyword evidence="3" id="KW-0436">Ligase</keyword>
<dbReference type="InterPro" id="IPR011761">
    <property type="entry name" value="ATP-grasp"/>
</dbReference>
<keyword evidence="4" id="KW-1185">Reference proteome</keyword>
<evidence type="ECO:0000259" key="2">
    <source>
        <dbReference type="PROSITE" id="PS50975"/>
    </source>
</evidence>
<keyword evidence="1" id="KW-0067">ATP-binding</keyword>
<proteinExistence type="predicted"/>
<feature type="domain" description="ATP-grasp" evidence="2">
    <location>
        <begin position="156"/>
        <end position="347"/>
    </location>
</feature>
<evidence type="ECO:0000256" key="1">
    <source>
        <dbReference type="PROSITE-ProRule" id="PRU00409"/>
    </source>
</evidence>
<dbReference type="EMBL" id="OBDO01000005">
    <property type="protein sequence ID" value="SNX96678.1"/>
    <property type="molecule type" value="Genomic_DNA"/>
</dbReference>
<evidence type="ECO:0000313" key="3">
    <source>
        <dbReference type="EMBL" id="SNX96678.1"/>
    </source>
</evidence>
<dbReference type="AlphaFoldDB" id="A0A285EC26"/>
<dbReference type="Gene3D" id="3.30.470.20">
    <property type="entry name" value="ATP-grasp fold, B domain"/>
    <property type="match status" value="1"/>
</dbReference>
<sequence length="428" mass="46510">MMTTPPPACAQHRIAGREAITHGSQVRPLRREGTDRLAAGLPRAVLLDPNDGCLTIARRLAARGVEVVALCPPTSSWVGRSNALRAVSVGPLPVRAEDSWLPALSALADRDGVLICGSDAASEFLCRHRPAVPGELRSFEGPATAHLRLMDKDDLYELATGVGVRVPASFRIDSPADLDLIERAELSAPCVAKPVMGHVGRRSGDFATRLLPDAAAVRAHLRAALDAGIPMLVSEHVPGPTTALEGAITLRAADGTWPVDAGRRKIRDYDHGVGSLVEAWDAVEARQLARRILEASDYVGLAATEFKRHAVTGQLYLIEINVRVPQYFGVYDAAGVDAAWRLYATLAELPVGEQPALREGVRVWMPQHDLHVVREMRRQQALGLREIVAPLAGVRDFGAWSWRDPKPALELARAELSRARRKRSRRAD</sequence>
<dbReference type="GO" id="GO:0005524">
    <property type="term" value="F:ATP binding"/>
    <property type="evidence" value="ECO:0007669"/>
    <property type="project" value="UniProtKB-UniRule"/>
</dbReference>
<dbReference type="GO" id="GO:0046872">
    <property type="term" value="F:metal ion binding"/>
    <property type="evidence" value="ECO:0007669"/>
    <property type="project" value="InterPro"/>
</dbReference>
<evidence type="ECO:0000313" key="4">
    <source>
        <dbReference type="Proteomes" id="UP000219514"/>
    </source>
</evidence>
<dbReference type="SUPFAM" id="SSF56059">
    <property type="entry name" value="Glutathione synthetase ATP-binding domain-like"/>
    <property type="match status" value="1"/>
</dbReference>